<sequence length="422" mass="47211">MSALGGSRKNIKPAAQNHEQAEMQQELNAELHARPSIYFSGPALVEHIALMPVNGETLEQENLDLVEQLDEKVTIRTQLEFHTEFVTVTRVTPLDVSPPHWPIGNLSLNEARSLSKLKNAELVYRSSILVLNGIPRELGVVLKQFDFADTAASSVGAGSAQVCSDFRTHLNFGSRLLFFNEQLNSYRLGRMVRRLYEIETYRAMALRSLPIARRLAPLLSRYDKGIAEVATRNVDALPENHKALLDQITALSAKIVSASADTRTRFGATIAYAKIVEERILELREGHIAGFQRFGVFVTRRFRPAIRSCEATALRLEQMSHATMHLIDLLQTKIQVEVELQNLVQIKEMSERTAAQVKIQRAVEGLSIIAISYYFLSLLKLAMEALDYAGFHIWPSIKLMAIPITIAAVVLSISKVRKAISK</sequence>
<evidence type="ECO:0000313" key="4">
    <source>
        <dbReference type="Proteomes" id="UP001301216"/>
    </source>
</evidence>
<accession>A0ABT3QSH8</accession>
<dbReference type="Proteomes" id="UP001301216">
    <property type="component" value="Unassembled WGS sequence"/>
</dbReference>
<protein>
    <submittedName>
        <fullName evidence="3">DUF3422 domain-containing protein</fullName>
    </submittedName>
</protein>
<comment type="caution">
    <text evidence="3">The sequence shown here is derived from an EMBL/GenBank/DDBJ whole genome shotgun (WGS) entry which is preliminary data.</text>
</comment>
<dbReference type="EMBL" id="JAPHAV010000012">
    <property type="protein sequence ID" value="MCX2698573.1"/>
    <property type="molecule type" value="Genomic_DNA"/>
</dbReference>
<dbReference type="RefSeq" id="WP_265986238.1">
    <property type="nucleotide sequence ID" value="NZ_JAPHAV010000012.1"/>
</dbReference>
<feature type="region of interest" description="Disordered" evidence="1">
    <location>
        <begin position="1"/>
        <end position="23"/>
    </location>
</feature>
<keyword evidence="2" id="KW-0472">Membrane</keyword>
<name>A0ABT3QSH8_9HYPH</name>
<organism evidence="3 4">
    <name type="scientific">Ochrobactrum chromiisoli</name>
    <dbReference type="NCBI Taxonomy" id="2993941"/>
    <lineage>
        <taxon>Bacteria</taxon>
        <taxon>Pseudomonadati</taxon>
        <taxon>Pseudomonadota</taxon>
        <taxon>Alphaproteobacteria</taxon>
        <taxon>Hyphomicrobiales</taxon>
        <taxon>Brucellaceae</taxon>
        <taxon>Brucella/Ochrobactrum group</taxon>
        <taxon>Ochrobactrum</taxon>
    </lineage>
</organism>
<evidence type="ECO:0000313" key="3">
    <source>
        <dbReference type="EMBL" id="MCX2698573.1"/>
    </source>
</evidence>
<dbReference type="Pfam" id="PF11902">
    <property type="entry name" value="DUF3422"/>
    <property type="match status" value="1"/>
</dbReference>
<keyword evidence="4" id="KW-1185">Reference proteome</keyword>
<dbReference type="InterPro" id="IPR021830">
    <property type="entry name" value="DUF3422"/>
</dbReference>
<evidence type="ECO:0000256" key="1">
    <source>
        <dbReference type="SAM" id="MobiDB-lite"/>
    </source>
</evidence>
<reference evidence="3 4" key="1">
    <citation type="submission" date="2022-11" db="EMBL/GenBank/DDBJ databases">
        <title>Brucella sp. YY2X, whole genome shotgun sequencing project.</title>
        <authorList>
            <person name="Yang Y."/>
        </authorList>
    </citation>
    <scope>NUCLEOTIDE SEQUENCE [LARGE SCALE GENOMIC DNA]</scope>
    <source>
        <strain evidence="3 4">YY2X</strain>
    </source>
</reference>
<gene>
    <name evidence="3" type="ORF">OPR82_17735</name>
</gene>
<feature type="transmembrane region" description="Helical" evidence="2">
    <location>
        <begin position="393"/>
        <end position="413"/>
    </location>
</feature>
<keyword evidence="2" id="KW-1133">Transmembrane helix</keyword>
<keyword evidence="2" id="KW-0812">Transmembrane</keyword>
<proteinExistence type="predicted"/>
<evidence type="ECO:0000256" key="2">
    <source>
        <dbReference type="SAM" id="Phobius"/>
    </source>
</evidence>